<dbReference type="Proteomes" id="UP000193498">
    <property type="component" value="Unassembled WGS sequence"/>
</dbReference>
<comment type="caution">
    <text evidence="6">Lacks conserved residue(s) required for the propagation of feature annotation.</text>
</comment>
<dbReference type="Gene3D" id="3.30.450.40">
    <property type="match status" value="1"/>
</dbReference>
<dbReference type="PANTHER" id="PTHR43047:SF72">
    <property type="entry name" value="OSMOSENSING HISTIDINE PROTEIN KINASE SLN1"/>
    <property type="match status" value="1"/>
</dbReference>
<feature type="domain" description="Histidine kinase" evidence="8">
    <location>
        <begin position="361"/>
        <end position="588"/>
    </location>
</feature>
<accession>A0A1Y1Y0E9</accession>
<dbReference type="SMART" id="SM00448">
    <property type="entry name" value="REC"/>
    <property type="match status" value="2"/>
</dbReference>
<dbReference type="EC" id="2.7.13.3" evidence="2"/>
<dbReference type="InterPro" id="IPR035965">
    <property type="entry name" value="PAS-like_dom_sf"/>
</dbReference>
<keyword evidence="11" id="KW-1185">Reference proteome</keyword>
<evidence type="ECO:0000313" key="11">
    <source>
        <dbReference type="Proteomes" id="UP000193498"/>
    </source>
</evidence>
<name>A0A1Y1Y0E9_9FUNG</name>
<evidence type="ECO:0000256" key="4">
    <source>
        <dbReference type="ARBA" id="ARBA00022679"/>
    </source>
</evidence>
<keyword evidence="5" id="KW-0418">Kinase</keyword>
<dbReference type="InParanoid" id="A0A1Y1Y0E9"/>
<feature type="domain" description="Response regulatory" evidence="9">
    <location>
        <begin position="1440"/>
        <end position="1561"/>
    </location>
</feature>
<dbReference type="InterPro" id="IPR036890">
    <property type="entry name" value="HATPase_C_sf"/>
</dbReference>
<dbReference type="FunFam" id="3.30.565.10:FF:000006">
    <property type="entry name" value="Sensor histidine kinase WalK"/>
    <property type="match status" value="1"/>
</dbReference>
<dbReference type="GO" id="GO:0000155">
    <property type="term" value="F:phosphorelay sensor kinase activity"/>
    <property type="evidence" value="ECO:0007669"/>
    <property type="project" value="InterPro"/>
</dbReference>
<dbReference type="PANTHER" id="PTHR43047">
    <property type="entry name" value="TWO-COMPONENT HISTIDINE PROTEIN KINASE"/>
    <property type="match status" value="1"/>
</dbReference>
<evidence type="ECO:0000256" key="1">
    <source>
        <dbReference type="ARBA" id="ARBA00000085"/>
    </source>
</evidence>
<dbReference type="SUPFAM" id="SSF47384">
    <property type="entry name" value="Homodimeric domain of signal transducing histidine kinase"/>
    <property type="match status" value="2"/>
</dbReference>
<dbReference type="SUPFAM" id="SSF55874">
    <property type="entry name" value="ATPase domain of HSP90 chaperone/DNA topoisomerase II/histidine kinase"/>
    <property type="match status" value="2"/>
</dbReference>
<dbReference type="InterPro" id="IPR001789">
    <property type="entry name" value="Sig_transdc_resp-reg_receiver"/>
</dbReference>
<dbReference type="CDD" id="cd17574">
    <property type="entry name" value="REC_OmpR"/>
    <property type="match status" value="1"/>
</dbReference>
<dbReference type="InterPro" id="IPR003594">
    <property type="entry name" value="HATPase_dom"/>
</dbReference>
<evidence type="ECO:0000259" key="8">
    <source>
        <dbReference type="PROSITE" id="PS50109"/>
    </source>
</evidence>
<comment type="catalytic activity">
    <reaction evidence="1">
        <text>ATP + protein L-histidine = ADP + protein N-phospho-L-histidine.</text>
        <dbReference type="EC" id="2.7.13.3"/>
    </reaction>
</comment>
<dbReference type="Pfam" id="PF01590">
    <property type="entry name" value="GAF"/>
    <property type="match status" value="1"/>
</dbReference>
<dbReference type="GO" id="GO:0009927">
    <property type="term" value="F:histidine phosphotransfer kinase activity"/>
    <property type="evidence" value="ECO:0007669"/>
    <property type="project" value="TreeGrafter"/>
</dbReference>
<dbReference type="GO" id="GO:0005886">
    <property type="term" value="C:plasma membrane"/>
    <property type="evidence" value="ECO:0007669"/>
    <property type="project" value="TreeGrafter"/>
</dbReference>
<dbReference type="Gene3D" id="3.30.450.20">
    <property type="entry name" value="PAS domain"/>
    <property type="match status" value="1"/>
</dbReference>
<dbReference type="Pfam" id="PF00512">
    <property type="entry name" value="HisKA"/>
    <property type="match status" value="2"/>
</dbReference>
<evidence type="ECO:0000256" key="2">
    <source>
        <dbReference type="ARBA" id="ARBA00012438"/>
    </source>
</evidence>
<feature type="compositionally biased region" description="Polar residues" evidence="7">
    <location>
        <begin position="641"/>
        <end position="654"/>
    </location>
</feature>
<feature type="compositionally biased region" description="Basic residues" evidence="7">
    <location>
        <begin position="1411"/>
        <end position="1421"/>
    </location>
</feature>
<dbReference type="CDD" id="cd17546">
    <property type="entry name" value="REC_hyHK_CKI1_RcsC-like"/>
    <property type="match status" value="1"/>
</dbReference>
<evidence type="ECO:0000256" key="6">
    <source>
        <dbReference type="PROSITE-ProRule" id="PRU00169"/>
    </source>
</evidence>
<dbReference type="PRINTS" id="PR00344">
    <property type="entry name" value="BCTRLSENSOR"/>
</dbReference>
<gene>
    <name evidence="10" type="ORF">K493DRAFT_339330</name>
</gene>
<sequence>MTYLKFNTNEVESYVPELKPPGITISELVKRKDWSQTSLGPRESWPEYLKWTLNLVLHSSFPMAIYYGEDDILLYNQGWSTILGTKHPEAFGEPGHKVWSEIWHIMKPFIDQARDTGEGVFIENHLFLLQRAGYEEETWFRFSISPLFDPDGKIVGVLNTTLEQTQEYIGQRRLKTLTEVGKLTRGAQSHQEACYSVISALKENNADAPWSMIYYPYQSNGTTTLELVASSFGEVDGDSRVNPCVPAYLETIHHDDVCPDFWPVSKVATQGEAELIRLPDGTRAVFLPLFISRASEKRLSAVMVCGLHHLRLLDCAYKDFFSHLAAYVTAAIRTGITCEEEKKQIEDLAELNHSKTAFFQNVSHELRTPLTLILSPLEQSLLDPTIPAKVRKNMLMVQRNARRLLKLVNTLLEFSKIEAGKNTAAFQITDISKFTRELLASFESTAVTLGIEFVIDIQELHTEFPVYIDQDMWEKILLNLVSNAFKFTKNGTVSVSLRPSNMELPDRQTVEAVHLSVKDTGIGISPEDMKHLFNRFYCVRSVEARSYEGTGIGLALVQELVHFHSGIINVESKELVGTTFNVIIPTGKAHIPPEFIMSNITKLPESRIKRTAELFIDEMQQWCCVPAEAQLQADHGRKPLTSPSGSSKSLAVTPDSSYQKPCILLADDNTDMRNYIYTLLEDEFEVLLATNGLEALEIINFRIPDLVLSGCVDVMMPHLDGLGLLKAFRENPKTATIPIIFLSARAGPEASAEGVEAGADDYLVKPFSAQELLARVRTNIKLSRLRHELLVQQKMQTECKQMVLNISGKIRARFGLEWILNETADEVRKALDADGLLICHNLANQSEFIVKAEALHKDSIFQSFLNHSFHYNPEMLTDIFRHFNEVGSGGIDVASLFPQSFSQGCDFTGIPIVLEDEIWGWILARQRPELEWNEFQCTLLEQIATQVGLAISHDKLVSEKINQEIQIEAVNAANRAKSIILANTSHVVYTRLIFTEIRTPLNAIIGLVSAFEDTQLTLEQREMLKIMLTASDVLLRVVNDILDMAKLEAGKIKLKPMDFSLPDLLKSTMDVFSKYQQEKDIKLSCICEPNVPKAVIGDSARVQQVLMNLLSNSFKFTDQGQISIHVEVVEPQTDTDVTDTSKITLRFRVSDTGIGIAKEAINKHLFRSFHQIDGSMTRKYEGVGLGLAICKELVEIGNGQIGVESTLGEGSTFWFTWHFCNSDPNCVIESKYLDMIHTQKCLTICDGDAEDSSITMLIQDLVRSHLQAKTFSQGLEYLKQTQSTSDPIQCVFLTATESESANSLSDRVAKLKAFDSKLHILLIFPLSSLHLAQAVVSQFDDTVVGISMPVTKFKLTFALLNFYQEKLEKTIKIKESEKPQTPGDSPTSLTSPDPNTLAFFPPTTNKDARKAQKSAKRLSKSGRKEASASEGTDHLNDKYMILVVEDNPVNMEVVHRQLKRLGYRSTGAKNGAEAVDILKQAPMDRFSLVLMDCAMPIKDGFEATRDVRQLPDTAIRDIPIVALSASCIESTQKECISSGMNDFLAKPVKLGELNQMLQKWLTKH</sequence>
<dbReference type="FunFam" id="3.30.565.10:FF:000010">
    <property type="entry name" value="Sensor histidine kinase RcsC"/>
    <property type="match status" value="1"/>
</dbReference>
<keyword evidence="3 6" id="KW-0597">Phosphoprotein</keyword>
<evidence type="ECO:0000256" key="7">
    <source>
        <dbReference type="SAM" id="MobiDB-lite"/>
    </source>
</evidence>
<dbReference type="Gene3D" id="1.10.287.130">
    <property type="match status" value="2"/>
</dbReference>
<reference evidence="10 11" key="1">
    <citation type="submission" date="2016-07" db="EMBL/GenBank/DDBJ databases">
        <title>Pervasive Adenine N6-methylation of Active Genes in Fungi.</title>
        <authorList>
            <consortium name="DOE Joint Genome Institute"/>
            <person name="Mondo S.J."/>
            <person name="Dannebaum R.O."/>
            <person name="Kuo R.C."/>
            <person name="Labutti K."/>
            <person name="Haridas S."/>
            <person name="Kuo A."/>
            <person name="Salamov A."/>
            <person name="Ahrendt S.R."/>
            <person name="Lipzen A."/>
            <person name="Sullivan W."/>
            <person name="Andreopoulos W.B."/>
            <person name="Clum A."/>
            <person name="Lindquist E."/>
            <person name="Daum C."/>
            <person name="Ramamoorthy G.K."/>
            <person name="Gryganskyi A."/>
            <person name="Culley D."/>
            <person name="Magnuson J.K."/>
            <person name="James T.Y."/>
            <person name="O'Malley M.A."/>
            <person name="Stajich J.E."/>
            <person name="Spatafora J.W."/>
            <person name="Visel A."/>
            <person name="Grigoriev I.V."/>
        </authorList>
    </citation>
    <scope>NUCLEOTIDE SEQUENCE [LARGE SCALE GENOMIC DNA]</scope>
    <source>
        <strain evidence="10 11">CBS 931.73</strain>
    </source>
</reference>
<comment type="caution">
    <text evidence="10">The sequence shown here is derived from an EMBL/GenBank/DDBJ whole genome shotgun (WGS) entry which is preliminary data.</text>
</comment>
<keyword evidence="4" id="KW-0808">Transferase</keyword>
<dbReference type="PROSITE" id="PS50109">
    <property type="entry name" value="HIS_KIN"/>
    <property type="match status" value="2"/>
</dbReference>
<dbReference type="STRING" id="1314790.A0A1Y1Y0E9"/>
<dbReference type="InterPro" id="IPR029016">
    <property type="entry name" value="GAF-like_dom_sf"/>
</dbReference>
<organism evidence="10 11">
    <name type="scientific">Basidiobolus meristosporus CBS 931.73</name>
    <dbReference type="NCBI Taxonomy" id="1314790"/>
    <lineage>
        <taxon>Eukaryota</taxon>
        <taxon>Fungi</taxon>
        <taxon>Fungi incertae sedis</taxon>
        <taxon>Zoopagomycota</taxon>
        <taxon>Entomophthoromycotina</taxon>
        <taxon>Basidiobolomycetes</taxon>
        <taxon>Basidiobolales</taxon>
        <taxon>Basidiobolaceae</taxon>
        <taxon>Basidiobolus</taxon>
    </lineage>
</organism>
<dbReference type="InterPro" id="IPR036097">
    <property type="entry name" value="HisK_dim/P_sf"/>
</dbReference>
<dbReference type="SMART" id="SM00065">
    <property type="entry name" value="GAF"/>
    <property type="match status" value="1"/>
</dbReference>
<dbReference type="InterPro" id="IPR004358">
    <property type="entry name" value="Sig_transdc_His_kin-like_C"/>
</dbReference>
<dbReference type="Gene3D" id="3.30.565.10">
    <property type="entry name" value="Histidine kinase-like ATPase, C-terminal domain"/>
    <property type="match status" value="2"/>
</dbReference>
<feature type="region of interest" description="Disordered" evidence="7">
    <location>
        <begin position="635"/>
        <end position="654"/>
    </location>
</feature>
<dbReference type="CDD" id="cd16922">
    <property type="entry name" value="HATPase_EvgS-ArcB-TorS-like"/>
    <property type="match status" value="1"/>
</dbReference>
<dbReference type="SMART" id="SM00388">
    <property type="entry name" value="HisKA"/>
    <property type="match status" value="2"/>
</dbReference>
<feature type="compositionally biased region" description="Basic and acidic residues" evidence="7">
    <location>
        <begin position="1422"/>
        <end position="1431"/>
    </location>
</feature>
<dbReference type="InterPro" id="IPR003018">
    <property type="entry name" value="GAF"/>
</dbReference>
<dbReference type="InterPro" id="IPR003661">
    <property type="entry name" value="HisK_dim/P_dom"/>
</dbReference>
<dbReference type="SUPFAM" id="SSF55781">
    <property type="entry name" value="GAF domain-like"/>
    <property type="match status" value="1"/>
</dbReference>
<evidence type="ECO:0000259" key="9">
    <source>
        <dbReference type="PROSITE" id="PS50110"/>
    </source>
</evidence>
<dbReference type="Pfam" id="PF02518">
    <property type="entry name" value="HATPase_c"/>
    <property type="match status" value="2"/>
</dbReference>
<dbReference type="InterPro" id="IPR011006">
    <property type="entry name" value="CheY-like_superfamily"/>
</dbReference>
<dbReference type="FunFam" id="1.10.287.130:FF:000045">
    <property type="entry name" value="Two-component system sensor histidine kinase/response regulator"/>
    <property type="match status" value="1"/>
</dbReference>
<dbReference type="InterPro" id="IPR005467">
    <property type="entry name" value="His_kinase_dom"/>
</dbReference>
<dbReference type="CDD" id="cd00082">
    <property type="entry name" value="HisKA"/>
    <property type="match status" value="2"/>
</dbReference>
<evidence type="ECO:0000256" key="3">
    <source>
        <dbReference type="ARBA" id="ARBA00022553"/>
    </source>
</evidence>
<protein>
    <recommendedName>
        <fullName evidence="2">histidine kinase</fullName>
        <ecNumber evidence="2">2.7.13.3</ecNumber>
    </recommendedName>
</protein>
<feature type="domain" description="Histidine kinase" evidence="8">
    <location>
        <begin position="992"/>
        <end position="1221"/>
    </location>
</feature>
<dbReference type="PROSITE" id="PS50110">
    <property type="entry name" value="RESPONSE_REGULATORY"/>
    <property type="match status" value="2"/>
</dbReference>
<feature type="modified residue" description="4-aspartylphosphate" evidence="6">
    <location>
        <position position="1492"/>
    </location>
</feature>
<dbReference type="SMART" id="SM00387">
    <property type="entry name" value="HATPase_c"/>
    <property type="match status" value="2"/>
</dbReference>
<dbReference type="SUPFAM" id="SSF55785">
    <property type="entry name" value="PYP-like sensor domain (PAS domain)"/>
    <property type="match status" value="1"/>
</dbReference>
<dbReference type="Pfam" id="PF00072">
    <property type="entry name" value="Response_reg"/>
    <property type="match status" value="2"/>
</dbReference>
<dbReference type="Gene3D" id="3.40.50.2300">
    <property type="match status" value="2"/>
</dbReference>
<dbReference type="EMBL" id="MCFE01000319">
    <property type="protein sequence ID" value="ORX91481.1"/>
    <property type="molecule type" value="Genomic_DNA"/>
</dbReference>
<dbReference type="OrthoDB" id="5378913at2759"/>
<proteinExistence type="predicted"/>
<dbReference type="SUPFAM" id="SSF52172">
    <property type="entry name" value="CheY-like"/>
    <property type="match status" value="2"/>
</dbReference>
<feature type="region of interest" description="Disordered" evidence="7">
    <location>
        <begin position="1373"/>
        <end position="1431"/>
    </location>
</feature>
<evidence type="ECO:0000256" key="5">
    <source>
        <dbReference type="ARBA" id="ARBA00022777"/>
    </source>
</evidence>
<evidence type="ECO:0000313" key="10">
    <source>
        <dbReference type="EMBL" id="ORX91481.1"/>
    </source>
</evidence>
<feature type="compositionally biased region" description="Polar residues" evidence="7">
    <location>
        <begin position="1382"/>
        <end position="1394"/>
    </location>
</feature>
<feature type="domain" description="Response regulatory" evidence="9">
    <location>
        <begin position="662"/>
        <end position="780"/>
    </location>
</feature>